<dbReference type="HOGENOM" id="CLU_075748_1_0_4"/>
<keyword evidence="3" id="KW-1185">Reference proteome</keyword>
<name>F5Y4J4_RAMTT</name>
<reference evidence="2 3" key="2">
    <citation type="journal article" date="2011" name="PLoS ONE">
        <title>The Cyst-Dividing Bacterium Ramlibacter tataouinensis TTB310 Genome Reveals a Well-Stocked Toolbox for Adaptation to a Desert Environment.</title>
        <authorList>
            <person name="De Luca G."/>
            <person name="Barakat M."/>
            <person name="Ortet P."/>
            <person name="Fochesato S."/>
            <person name="Jourlin-Castelli C."/>
            <person name="Ansaldi M."/>
            <person name="Py B."/>
            <person name="Fichant G."/>
            <person name="Coutinho P.M."/>
            <person name="Voulhoux R."/>
            <person name="Bastien O."/>
            <person name="Marechal E."/>
            <person name="Henrissat B."/>
            <person name="Quentin Y."/>
            <person name="Noirot P."/>
            <person name="Filloux A."/>
            <person name="Mejean V."/>
            <person name="Dubow M.S."/>
            <person name="Barras F."/>
            <person name="Barbe V."/>
            <person name="Weissenbach J."/>
            <person name="Mihalcescu I."/>
            <person name="Vermeglio A."/>
            <person name="Achouak W."/>
            <person name="Heulin T."/>
        </authorList>
    </citation>
    <scope>NUCLEOTIDE SEQUENCE [LARGE SCALE GENOMIC DNA]</scope>
    <source>
        <strain evidence="3">ATCC BAA-407 / DSM 14655 / LMG 21543 / TTB310</strain>
    </source>
</reference>
<evidence type="ECO:0000313" key="3">
    <source>
        <dbReference type="Proteomes" id="UP000008385"/>
    </source>
</evidence>
<dbReference type="STRING" id="365046.Rta_02480"/>
<dbReference type="EMBL" id="CP000245">
    <property type="protein sequence ID" value="AEG91312.1"/>
    <property type="molecule type" value="Genomic_DNA"/>
</dbReference>
<gene>
    <name evidence="2" type="ordered locus">Rta_02480</name>
</gene>
<evidence type="ECO:0000313" key="2">
    <source>
        <dbReference type="EMBL" id="AEG91312.1"/>
    </source>
</evidence>
<dbReference type="SUPFAM" id="SSF63825">
    <property type="entry name" value="YWTD domain"/>
    <property type="match status" value="1"/>
</dbReference>
<reference evidence="3" key="1">
    <citation type="submission" date="2006-01" db="EMBL/GenBank/DDBJ databases">
        <title>Genome of the cyst-dividing bacterium Ramlibacter tataouinensis.</title>
        <authorList>
            <person name="Barakat M."/>
            <person name="Ortet P."/>
            <person name="De Luca G."/>
            <person name="Jourlin-Castelli C."/>
            <person name="Ansaldi M."/>
            <person name="Py B."/>
            <person name="Fichant G."/>
            <person name="Coutinho P."/>
            <person name="Voulhoux R."/>
            <person name="Bastien O."/>
            <person name="Roy S."/>
            <person name="Marechal E."/>
            <person name="Henrissat B."/>
            <person name="Quentin Y."/>
            <person name="Noirot P."/>
            <person name="Filloux A."/>
            <person name="Mejean V."/>
            <person name="DuBow M."/>
            <person name="Barras F."/>
            <person name="Heulin T."/>
        </authorList>
    </citation>
    <scope>NUCLEOTIDE SEQUENCE [LARGE SCALE GENOMIC DNA]</scope>
    <source>
        <strain evidence="3">ATCC BAA-407 / DSM 14655 / LMG 21543 / TTB310</strain>
    </source>
</reference>
<sequence length="283" mass="28923">MQAFIPFSILGAVTLAIAGCGGGDDDGDGRVGVGDTVVITTDNQVRSFNRNNPDNVVGRQSIQGLASGETLVGIDYRPANRQLYALGNRGGIYTLDPATGRVAQVSTLRAAAGDDNPYTALSGSQFGIDFNPVADRLRVVSDTGQNLRINVDTGDTTTDGPLAQGNPGITATPAITAAAYTNSVAGATSTTLYVADLSRGALQVQNPPNDGTLDTGVGLGVTGSAFNGFDIESTGTTGYLAVQSNVGVTLYRVSLTATNEAAQRVGLINTADRIVGLALVQPN</sequence>
<dbReference type="AlphaFoldDB" id="F5Y4J4"/>
<dbReference type="OrthoDB" id="531718at2"/>
<protein>
    <recommendedName>
        <fullName evidence="1">DUF4394 domain-containing protein</fullName>
    </recommendedName>
</protein>
<feature type="domain" description="DUF4394" evidence="1">
    <location>
        <begin position="46"/>
        <end position="278"/>
    </location>
</feature>
<dbReference type="KEGG" id="rta:Rta_02480"/>
<dbReference type="Pfam" id="PF14339">
    <property type="entry name" value="DUF4394"/>
    <property type="match status" value="1"/>
</dbReference>
<accession>F5Y4J4</accession>
<proteinExistence type="predicted"/>
<organism evidence="2 3">
    <name type="scientific">Ramlibacter tataouinensis (strain ATCC BAA-407 / DSM 14655 / LMG 21543 / TTB310)</name>
    <dbReference type="NCBI Taxonomy" id="365046"/>
    <lineage>
        <taxon>Bacteria</taxon>
        <taxon>Pseudomonadati</taxon>
        <taxon>Pseudomonadota</taxon>
        <taxon>Betaproteobacteria</taxon>
        <taxon>Burkholderiales</taxon>
        <taxon>Comamonadaceae</taxon>
        <taxon>Ramlibacter</taxon>
    </lineage>
</organism>
<dbReference type="PATRIC" id="fig|365046.3.peg.256"/>
<dbReference type="eggNOG" id="COG3291">
    <property type="taxonomic scope" value="Bacteria"/>
</dbReference>
<dbReference type="RefSeq" id="WP_013899545.1">
    <property type="nucleotide sequence ID" value="NC_015677.1"/>
</dbReference>
<dbReference type="InterPro" id="IPR025507">
    <property type="entry name" value="DUF4394"/>
</dbReference>
<evidence type="ECO:0000259" key="1">
    <source>
        <dbReference type="Pfam" id="PF14339"/>
    </source>
</evidence>
<dbReference type="Proteomes" id="UP000008385">
    <property type="component" value="Chromosome"/>
</dbReference>